<accession>F8FE85</accession>
<feature type="transmembrane region" description="Helical" evidence="1">
    <location>
        <begin position="6"/>
        <end position="24"/>
    </location>
</feature>
<evidence type="ECO:0000256" key="1">
    <source>
        <dbReference type="SAM" id="Phobius"/>
    </source>
</evidence>
<keyword evidence="1" id="KW-0812">Transmembrane</keyword>
<dbReference type="KEGG" id="pms:KNP414_05320"/>
<reference evidence="2 3" key="2">
    <citation type="journal article" date="2013" name="Genome Announc.">
        <title>Genome Sequence of Growth-Improving Paenibacillus mucilaginosus Strain KNP414.</title>
        <authorList>
            <person name="Lu J.J."/>
            <person name="Wang J.F."/>
            <person name="Hu X.F."/>
        </authorList>
    </citation>
    <scope>NUCLEOTIDE SEQUENCE [LARGE SCALE GENOMIC DNA]</scope>
    <source>
        <strain evidence="2 3">KNP414</strain>
    </source>
</reference>
<sequence length="157" mass="18340">MGFAFFFFIAWLTVAAFGFMKKQLTLVENTVVLLLIMVISINWSWIIFEELKLVVISQEPVNYTAYLIHRSITVPLIVVITINLVKRMATIHRAWLMVVGAVLLQFVFVLLGRFFGISHSVHWNLTYDLIYFAVLQVIAHYFLKYYRHLGRRGVERA</sequence>
<dbReference type="AlphaFoldDB" id="F8FE85"/>
<keyword evidence="1" id="KW-0472">Membrane</keyword>
<dbReference type="EMBL" id="CP002869">
    <property type="protein sequence ID" value="AEI43844.1"/>
    <property type="molecule type" value="Genomic_DNA"/>
</dbReference>
<gene>
    <name evidence="2" type="ordered locus">KNP414_05320</name>
</gene>
<name>F8FE85_PAEMK</name>
<feature type="transmembrane region" description="Helical" evidence="1">
    <location>
        <begin position="94"/>
        <end position="117"/>
    </location>
</feature>
<dbReference type="Proteomes" id="UP000006620">
    <property type="component" value="Chromosome"/>
</dbReference>
<protein>
    <submittedName>
        <fullName evidence="2">Uncharacterized protein</fullName>
    </submittedName>
</protein>
<evidence type="ECO:0000313" key="2">
    <source>
        <dbReference type="EMBL" id="AEI43844.1"/>
    </source>
</evidence>
<dbReference type="PATRIC" id="fig|1036673.3.peg.4930"/>
<feature type="transmembrane region" description="Helical" evidence="1">
    <location>
        <begin position="129"/>
        <end position="146"/>
    </location>
</feature>
<keyword evidence="1" id="KW-1133">Transmembrane helix</keyword>
<feature type="transmembrane region" description="Helical" evidence="1">
    <location>
        <begin position="31"/>
        <end position="48"/>
    </location>
</feature>
<reference evidence="3" key="1">
    <citation type="submission" date="2011-06" db="EMBL/GenBank/DDBJ databases">
        <title>Complete genome sequence of Paenibacillus mucilaginosus KNP414.</title>
        <authorList>
            <person name="Wang J."/>
            <person name="Hu S."/>
            <person name="Hu X."/>
            <person name="Zhang B."/>
            <person name="Dong D."/>
            <person name="Zhang S."/>
            <person name="Zhao K."/>
            <person name="Wu D."/>
        </authorList>
    </citation>
    <scope>NUCLEOTIDE SEQUENCE [LARGE SCALE GENOMIC DNA]</scope>
    <source>
        <strain evidence="3">KNP414</strain>
    </source>
</reference>
<proteinExistence type="predicted"/>
<feature type="transmembrane region" description="Helical" evidence="1">
    <location>
        <begin position="68"/>
        <end position="85"/>
    </location>
</feature>
<dbReference type="HOGENOM" id="CLU_1676117_0_0_9"/>
<evidence type="ECO:0000313" key="3">
    <source>
        <dbReference type="Proteomes" id="UP000006620"/>
    </source>
</evidence>
<organism evidence="2 3">
    <name type="scientific">Paenibacillus mucilaginosus (strain KNP414)</name>
    <dbReference type="NCBI Taxonomy" id="1036673"/>
    <lineage>
        <taxon>Bacteria</taxon>
        <taxon>Bacillati</taxon>
        <taxon>Bacillota</taxon>
        <taxon>Bacilli</taxon>
        <taxon>Bacillales</taxon>
        <taxon>Paenibacillaceae</taxon>
        <taxon>Paenibacillus</taxon>
    </lineage>
</organism>